<proteinExistence type="predicted"/>
<dbReference type="AlphaFoldDB" id="A0A1I2BP00"/>
<keyword evidence="4" id="KW-1185">Reference proteome</keyword>
<dbReference type="InterPro" id="IPR027417">
    <property type="entry name" value="P-loop_NTPase"/>
</dbReference>
<accession>A0A1I2BP00</accession>
<sequence length="441" mass="50292">MKRTIMKALLDWKISKRRKPLVLRGARQVGKTWVLEEFGRTFKDGFVRFNFDKNPEFAHFFQTTKDVRRILQNLAMASGQRITKDTLIIFDEIQACEEALNSLKYFKEDAPEYYIASAGSLLGLQLSGGFPVGQVDFLSMGPMTFTEFLLADGAENFAEYLASVNEFVPVPDAFFTPLTEMLKHYFVTGGMPESVLAWTEDKDPREVDNVLSGIISSYESDFGKHAPAEDVPKIRYIWQSLPSQLARENKKFLYSVVKPGARAREYENALNWLRDADVVSKVFRISKPGLPLSAYDDLNAFKVYAVDVGILRRLSYLPVTAFAENNRLFTEFKGALTENYVHQSLKRGFEVAPRYWTDASHEVDFIVQRESDIIPVEAKAGESVTSTSLKRYAKNYGEQTPLMVRLSMRNLNYDGKILNIPLFMADELDRLIRIAMLQHSV</sequence>
<evidence type="ECO:0000313" key="3">
    <source>
        <dbReference type="EMBL" id="SFE57727.1"/>
    </source>
</evidence>
<name>A0A1I2BP00_9FIRM</name>
<dbReference type="Pfam" id="PF13173">
    <property type="entry name" value="AAA_14"/>
    <property type="match status" value="1"/>
</dbReference>
<evidence type="ECO:0000313" key="4">
    <source>
        <dbReference type="Proteomes" id="UP000198896"/>
    </source>
</evidence>
<dbReference type="EMBL" id="FONL01000009">
    <property type="protein sequence ID" value="SFE57727.1"/>
    <property type="molecule type" value="Genomic_DNA"/>
</dbReference>
<evidence type="ECO:0000259" key="1">
    <source>
        <dbReference type="Pfam" id="PF13173"/>
    </source>
</evidence>
<organism evidence="3 4">
    <name type="scientific">Succiniclasticum ruminis DSM 9236</name>
    <dbReference type="NCBI Taxonomy" id="1123323"/>
    <lineage>
        <taxon>Bacteria</taxon>
        <taxon>Bacillati</taxon>
        <taxon>Bacillota</taxon>
        <taxon>Negativicutes</taxon>
        <taxon>Acidaminococcales</taxon>
        <taxon>Acidaminococcaceae</taxon>
        <taxon>Succiniclasticum</taxon>
    </lineage>
</organism>
<dbReference type="OrthoDB" id="9801806at2"/>
<dbReference type="InterPro" id="IPR025420">
    <property type="entry name" value="DUF4143"/>
</dbReference>
<dbReference type="InterPro" id="IPR041682">
    <property type="entry name" value="AAA_14"/>
</dbReference>
<reference evidence="3 4" key="1">
    <citation type="submission" date="2016-10" db="EMBL/GenBank/DDBJ databases">
        <authorList>
            <person name="de Groot N.N."/>
        </authorList>
    </citation>
    <scope>NUCLEOTIDE SEQUENCE [LARGE SCALE GENOMIC DNA]</scope>
    <source>
        <strain evidence="3 4">DSM 9236</strain>
    </source>
</reference>
<evidence type="ECO:0000259" key="2">
    <source>
        <dbReference type="Pfam" id="PF13635"/>
    </source>
</evidence>
<dbReference type="RefSeq" id="WP_093913653.1">
    <property type="nucleotide sequence ID" value="NZ_FONL01000009.1"/>
</dbReference>
<dbReference type="Proteomes" id="UP000198896">
    <property type="component" value="Unassembled WGS sequence"/>
</dbReference>
<dbReference type="Pfam" id="PF13635">
    <property type="entry name" value="DUF4143"/>
    <property type="match status" value="1"/>
</dbReference>
<dbReference type="Gene3D" id="3.40.50.300">
    <property type="entry name" value="P-loop containing nucleotide triphosphate hydrolases"/>
    <property type="match status" value="1"/>
</dbReference>
<dbReference type="PANTHER" id="PTHR33295:SF7">
    <property type="entry name" value="ATPASE"/>
    <property type="match status" value="1"/>
</dbReference>
<gene>
    <name evidence="3" type="ORF">SAMN05216245_10980</name>
</gene>
<dbReference type="PANTHER" id="PTHR33295">
    <property type="entry name" value="ATPASE"/>
    <property type="match status" value="1"/>
</dbReference>
<feature type="domain" description="DUF4143" evidence="2">
    <location>
        <begin position="219"/>
        <end position="381"/>
    </location>
</feature>
<feature type="domain" description="AAA" evidence="1">
    <location>
        <begin position="18"/>
        <end position="149"/>
    </location>
</feature>
<dbReference type="STRING" id="1123323.SAMN05216245_10980"/>
<protein>
    <submittedName>
        <fullName evidence="3">Uncharacterized protein</fullName>
    </submittedName>
</protein>
<dbReference type="SUPFAM" id="SSF52540">
    <property type="entry name" value="P-loop containing nucleoside triphosphate hydrolases"/>
    <property type="match status" value="1"/>
</dbReference>